<evidence type="ECO:0000256" key="1">
    <source>
        <dbReference type="ARBA" id="ARBA00023002"/>
    </source>
</evidence>
<name>A0A0F9NPP0_9ZZZZ</name>
<dbReference type="Pfam" id="PF01058">
    <property type="entry name" value="Oxidored_q6"/>
    <property type="match status" value="1"/>
</dbReference>
<dbReference type="InterPro" id="IPR006137">
    <property type="entry name" value="NADH_UbQ_OxRdtase-like_20kDa"/>
</dbReference>
<protein>
    <recommendedName>
        <fullName evidence="2">NADH:ubiquinone oxidoreductase-like 20kDa subunit domain-containing protein</fullName>
    </recommendedName>
</protein>
<dbReference type="AlphaFoldDB" id="A0A0F9NPP0"/>
<dbReference type="PANTHER" id="PTHR42845:SF2">
    <property type="entry name" value="F420-NON-REDUCING HYDROGENASE VHU SUBUNIT G"/>
    <property type="match status" value="1"/>
</dbReference>
<accession>A0A0F9NPP0</accession>
<dbReference type="PANTHER" id="PTHR42845">
    <property type="entry name" value="COENZYME F420-REDUCING HYDROGENASE, GAMMA SUBUNIT"/>
    <property type="match status" value="1"/>
</dbReference>
<evidence type="ECO:0000259" key="2">
    <source>
        <dbReference type="Pfam" id="PF01058"/>
    </source>
</evidence>
<keyword evidence="1" id="KW-0560">Oxidoreductase</keyword>
<dbReference type="EMBL" id="LAZR01003291">
    <property type="protein sequence ID" value="KKN19909.1"/>
    <property type="molecule type" value="Genomic_DNA"/>
</dbReference>
<dbReference type="Gene3D" id="3.40.50.700">
    <property type="entry name" value="NADH:ubiquinone oxidoreductase-like, 20kDa subunit"/>
    <property type="match status" value="1"/>
</dbReference>
<dbReference type="InterPro" id="IPR037024">
    <property type="entry name" value="NiFe_Hase_small_N_sf"/>
</dbReference>
<reference evidence="3" key="1">
    <citation type="journal article" date="2015" name="Nature">
        <title>Complex archaea that bridge the gap between prokaryotes and eukaryotes.</title>
        <authorList>
            <person name="Spang A."/>
            <person name="Saw J.H."/>
            <person name="Jorgensen S.L."/>
            <person name="Zaremba-Niedzwiedzka K."/>
            <person name="Martijn J."/>
            <person name="Lind A.E."/>
            <person name="van Eijk R."/>
            <person name="Schleper C."/>
            <person name="Guy L."/>
            <person name="Ettema T.J."/>
        </authorList>
    </citation>
    <scope>NUCLEOTIDE SEQUENCE</scope>
</reference>
<dbReference type="InterPro" id="IPR051349">
    <property type="entry name" value="Hydrogenase_assoc-protein"/>
</dbReference>
<sequence>MAEKVKVAFMQLSDCWGCHQSLINTHLGLLPVLPALDIVYWPTVVDFKHASLKAREPGSVLVGFIEGAIRTKEDYDNVELMREKCALIIAFGTCACYGSVSGLANQWDIEILKKRKFTEVESATNDTPTIPTENVPEFKLKIINVDKVINIDAYMSGCPPRPEQIVSVITFLLGQKPFPMNELAFCNDCSLNTNGCLLDKKMMCYGPITSMGCSLKCTSDRKPCVGCYGPSKTVSTRAEKLNSMSRNLNSISSGDKKNLYEFLTLYLNIPLMAGFDLTRDILKQIKKNALSKSPLANLPPTTVEITSNLMNFLRDNNHFHEISNVCDTCSRIIGSKSSMNRVKRDYEGLPNLDDCLIEQGYICMGPVTKAGCGGLCLNVNTPCTGCYGQTEWGVNQAERFADTVLGRFNVNLSKEDLLNQVKDKIGTFEKFTLASRKGGI</sequence>
<gene>
    <name evidence="3" type="ORF">LCGC14_0940960</name>
</gene>
<feature type="domain" description="NADH:ubiquinone oxidoreductase-like 20kDa subunit" evidence="2">
    <location>
        <begin position="15"/>
        <end position="170"/>
    </location>
</feature>
<dbReference type="GO" id="GO:0051536">
    <property type="term" value="F:iron-sulfur cluster binding"/>
    <property type="evidence" value="ECO:0007669"/>
    <property type="project" value="InterPro"/>
</dbReference>
<proteinExistence type="predicted"/>
<dbReference type="SUPFAM" id="SSF56770">
    <property type="entry name" value="HydA/Nqo6-like"/>
    <property type="match status" value="2"/>
</dbReference>
<evidence type="ECO:0000313" key="3">
    <source>
        <dbReference type="EMBL" id="KKN19909.1"/>
    </source>
</evidence>
<comment type="caution">
    <text evidence="3">The sequence shown here is derived from an EMBL/GenBank/DDBJ whole genome shotgun (WGS) entry which is preliminary data.</text>
</comment>
<organism evidence="3">
    <name type="scientific">marine sediment metagenome</name>
    <dbReference type="NCBI Taxonomy" id="412755"/>
    <lineage>
        <taxon>unclassified sequences</taxon>
        <taxon>metagenomes</taxon>
        <taxon>ecological metagenomes</taxon>
    </lineage>
</organism>
<dbReference type="GO" id="GO:0016491">
    <property type="term" value="F:oxidoreductase activity"/>
    <property type="evidence" value="ECO:0007669"/>
    <property type="project" value="UniProtKB-KW"/>
</dbReference>